<dbReference type="EC" id="4.2.1.17" evidence="1"/>
<proteinExistence type="predicted"/>
<dbReference type="GO" id="GO:0004300">
    <property type="term" value="F:enoyl-CoA hydratase activity"/>
    <property type="evidence" value="ECO:0007669"/>
    <property type="project" value="UniProtKB-EC"/>
</dbReference>
<accession>A0A081PME6</accession>
<dbReference type="RefSeq" id="WP_033682379.1">
    <property type="nucleotide sequence ID" value="NZ_CAMHWH010000001.1"/>
</dbReference>
<evidence type="ECO:0000313" key="2">
    <source>
        <dbReference type="Proteomes" id="UP000028093"/>
    </source>
</evidence>
<comment type="caution">
    <text evidence="1">The sequence shown here is derived from an EMBL/GenBank/DDBJ whole genome shotgun (WGS) entry which is preliminary data.</text>
</comment>
<gene>
    <name evidence="1" type="primary">paaG</name>
    <name evidence="1" type="ORF">SK1126_1628</name>
</gene>
<organism evidence="1 2">
    <name type="scientific">Streptococcus mitis</name>
    <dbReference type="NCBI Taxonomy" id="28037"/>
    <lineage>
        <taxon>Bacteria</taxon>
        <taxon>Bacillati</taxon>
        <taxon>Bacillota</taxon>
        <taxon>Bacilli</taxon>
        <taxon>Lactobacillales</taxon>
        <taxon>Streptococcaceae</taxon>
        <taxon>Streptococcus</taxon>
        <taxon>Streptococcus mitis group</taxon>
    </lineage>
</organism>
<protein>
    <submittedName>
        <fullName evidence="1">Enoyl-CoA hydratase</fullName>
        <ecNumber evidence="1">4.2.1.17</ecNumber>
    </submittedName>
</protein>
<keyword evidence="1" id="KW-0456">Lyase</keyword>
<name>A0A081PME6_STRMT</name>
<sequence>MKRKKWLLIGTALGFVILLAISLTKGLTCKEGPRCHGVQDFQKESLPFIQTNDIASVLLVEKERNGE</sequence>
<dbReference type="Proteomes" id="UP000028093">
    <property type="component" value="Unassembled WGS sequence"/>
</dbReference>
<dbReference type="PATRIC" id="fig|28037.99.peg.1539"/>
<evidence type="ECO:0000313" key="1">
    <source>
        <dbReference type="EMBL" id="KEQ31869.1"/>
    </source>
</evidence>
<reference evidence="1 2" key="1">
    <citation type="submission" date="2014-05" db="EMBL/GenBank/DDBJ databases">
        <authorList>
            <person name="Daugherty S.C."/>
            <person name="Tallon L.J."/>
            <person name="Sadzewicz L."/>
            <person name="Kilian M."/>
            <person name="Tettelin H."/>
        </authorList>
    </citation>
    <scope>NUCLEOTIDE SEQUENCE [LARGE SCALE GENOMIC DNA]</scope>
    <source>
        <strain evidence="1 2">SK1126</strain>
    </source>
</reference>
<dbReference type="EMBL" id="JPFT01000009">
    <property type="protein sequence ID" value="KEQ31869.1"/>
    <property type="molecule type" value="Genomic_DNA"/>
</dbReference>
<dbReference type="AlphaFoldDB" id="A0A081PME6"/>